<proteinExistence type="predicted"/>
<keyword evidence="1" id="KW-0433">Leucine-rich repeat</keyword>
<dbReference type="InterPro" id="IPR026444">
    <property type="entry name" value="Secre_tail"/>
</dbReference>
<dbReference type="SUPFAM" id="SSF52058">
    <property type="entry name" value="L domain-like"/>
    <property type="match status" value="3"/>
</dbReference>
<organism evidence="6 7">
    <name type="scientific">Flaviramulus aquimarinus</name>
    <dbReference type="NCBI Taxonomy" id="1170456"/>
    <lineage>
        <taxon>Bacteria</taxon>
        <taxon>Pseudomonadati</taxon>
        <taxon>Bacteroidota</taxon>
        <taxon>Flavobacteriia</taxon>
        <taxon>Flavobacteriales</taxon>
        <taxon>Flavobacteriaceae</taxon>
        <taxon>Flaviramulus</taxon>
    </lineage>
</organism>
<dbReference type="InterPro" id="IPR032675">
    <property type="entry name" value="LRR_dom_sf"/>
</dbReference>
<reference evidence="7" key="1">
    <citation type="journal article" date="2019" name="Int. J. Syst. Evol. Microbiol.">
        <title>The Global Catalogue of Microorganisms (GCM) 10K type strain sequencing project: providing services to taxonomists for standard genome sequencing and annotation.</title>
        <authorList>
            <consortium name="The Broad Institute Genomics Platform"/>
            <consortium name="The Broad Institute Genome Sequencing Center for Infectious Disease"/>
            <person name="Wu L."/>
            <person name="Ma J."/>
        </authorList>
    </citation>
    <scope>NUCLEOTIDE SEQUENCE [LARGE SCALE GENOMIC DNA]</scope>
    <source>
        <strain evidence="7">JCM 18274</strain>
    </source>
</reference>
<dbReference type="InterPro" id="IPR052574">
    <property type="entry name" value="CDIRP"/>
</dbReference>
<dbReference type="Gene3D" id="3.80.10.10">
    <property type="entry name" value="Ribonuclease Inhibitor"/>
    <property type="match status" value="4"/>
</dbReference>
<keyword evidence="7" id="KW-1185">Reference proteome</keyword>
<evidence type="ECO:0000256" key="4">
    <source>
        <dbReference type="SAM" id="SignalP"/>
    </source>
</evidence>
<sequence>MKKDYFIIFIILCCAFPLNAQLEGTWRIAPEEESLKVGPEPGSSLWWLNSNQTLIERACFFDDTYVFNADGSFNNDLGSETWLDDWQVTSEQCGVPLAPHDGNTSATFSYDDVAGTITINGIGAYLGLPLANNQGQLPDVTVPSSITYDVVLSDNNNVMKLTIEAGSGIFWTFKLISNQVVHIPDSFFEDYLETHNANGEVVALGDATSMGDGFINNLTLISKVENVTDLNVNDSFITNLQGIEAFTNLEVLFCQRNQLKTLDLSQNLALVELECETNQFSTLDVSNNTALKVLGCANNNLTSLDVSNNLMLEAIWFTENNIKSLNLDANTALQVYGLSSNPLINMSIKNGNNANVTYIEAQNLPSLTCIQVDDASAASYLSTISGFVDESITFSEDCGTVLIPDSNFENYLETHNANGDVVTIGDASSMGDGVLNNLTLISKVEGVTNLNVNDSNISSLQGIEAFANLEILFCQRNQLESLDVSQNLALEELECESNLFTSLDLSSNTALKVLGCALNNLSSLDVSNNLLLESIWFSDNNIQSLNLDVNTALNVYGLSNNPLVYMSIKNGNNANVAYMEALNLPTLSCIEVDDANAASYLSTTFSFIDESIVFSEDCGAVYIPDNNFENYLETHNANGDVVTIGDASSMGDGVLNNLTLISKVEGVTNLNVNDSNISSLQGIEAFANLEILFCQRNQLESLDVSQNLALEELECESNLFTSLDLSSNTALKVLGCALNNLSSLDVSNNLLLEAIWFSDNNIQSLNLDVNTALNVYGLSNNPLVYMSIKNGNNANVVYMEALNLPTLSCIEVDDANAASYLSTTFSFIDESISFSENCGDTWTVYTSDTNVAAALSSYGNAIDTNGDGEITLNEATAYTGILDLSGQGIINIQGLQAFTGATEINLSGNNISDLSVLFESNTVIVTNKQAKFKTVARTSFSSLSVLDVSNNVLENLDISEITTLEELNCSNNLLTNLNAKNGNNDILTIFDATNNSSLTCINVDNATNANSETGSYATWNEDTFVTYSEDCTMFGGLSIDEENSIYSIVIFPNPVKNIINLKTNIGINKVEIYNILGQRKGVFKKEALTNNQIDVSTYPSGFYIMNAEIDGKIIPTKFLKE</sequence>
<comment type="caution">
    <text evidence="6">The sequence shown here is derived from an EMBL/GenBank/DDBJ whole genome shotgun (WGS) entry which is preliminary data.</text>
</comment>
<evidence type="ECO:0000256" key="3">
    <source>
        <dbReference type="ARBA" id="ARBA00022737"/>
    </source>
</evidence>
<dbReference type="Pfam" id="PF18962">
    <property type="entry name" value="Por_Secre_tail"/>
    <property type="match status" value="1"/>
</dbReference>
<keyword evidence="2 4" id="KW-0732">Signal</keyword>
<name>A0ABP9EUX1_9FLAO</name>
<feature type="domain" description="Secretion system C-terminal sorting" evidence="5">
    <location>
        <begin position="1050"/>
        <end position="1113"/>
    </location>
</feature>
<evidence type="ECO:0000259" key="5">
    <source>
        <dbReference type="Pfam" id="PF18962"/>
    </source>
</evidence>
<evidence type="ECO:0000313" key="6">
    <source>
        <dbReference type="EMBL" id="GAA4888002.1"/>
    </source>
</evidence>
<evidence type="ECO:0000313" key="7">
    <source>
        <dbReference type="Proteomes" id="UP001500433"/>
    </source>
</evidence>
<feature type="signal peptide" evidence="4">
    <location>
        <begin position="1"/>
        <end position="20"/>
    </location>
</feature>
<dbReference type="Proteomes" id="UP001500433">
    <property type="component" value="Unassembled WGS sequence"/>
</dbReference>
<dbReference type="EMBL" id="BAABJH010000001">
    <property type="protein sequence ID" value="GAA4888002.1"/>
    <property type="molecule type" value="Genomic_DNA"/>
</dbReference>
<accession>A0ABP9EUX1</accession>
<dbReference type="NCBIfam" id="TIGR04183">
    <property type="entry name" value="Por_Secre_tail"/>
    <property type="match status" value="1"/>
</dbReference>
<dbReference type="PANTHER" id="PTHR47566:SF1">
    <property type="entry name" value="PROTEIN NUD1"/>
    <property type="match status" value="1"/>
</dbReference>
<feature type="chain" id="PRO_5046571406" description="Secretion system C-terminal sorting domain-containing protein" evidence="4">
    <location>
        <begin position="21"/>
        <end position="1121"/>
    </location>
</feature>
<evidence type="ECO:0000256" key="2">
    <source>
        <dbReference type="ARBA" id="ARBA00022729"/>
    </source>
</evidence>
<protein>
    <recommendedName>
        <fullName evidence="5">Secretion system C-terminal sorting domain-containing protein</fullName>
    </recommendedName>
</protein>
<evidence type="ECO:0000256" key="1">
    <source>
        <dbReference type="ARBA" id="ARBA00022614"/>
    </source>
</evidence>
<dbReference type="RefSeq" id="WP_345272919.1">
    <property type="nucleotide sequence ID" value="NZ_BAABJH010000001.1"/>
</dbReference>
<dbReference type="PANTHER" id="PTHR47566">
    <property type="match status" value="1"/>
</dbReference>
<gene>
    <name evidence="6" type="ORF">GCM10023311_09830</name>
</gene>
<keyword evidence="3" id="KW-0677">Repeat</keyword>